<feature type="domain" description="KilA-N DNA-binding" evidence="1">
    <location>
        <begin position="15"/>
        <end position="50"/>
    </location>
</feature>
<protein>
    <submittedName>
        <fullName evidence="2">ORF6N domain-containing protein</fullName>
    </submittedName>
</protein>
<dbReference type="InterPro" id="IPR018873">
    <property type="entry name" value="KilA-N_DNA-bd_domain"/>
</dbReference>
<evidence type="ECO:0000313" key="3">
    <source>
        <dbReference type="Proteomes" id="UP000808337"/>
    </source>
</evidence>
<accession>A0A9D7XTD2</accession>
<evidence type="ECO:0000259" key="1">
    <source>
        <dbReference type="Pfam" id="PF10543"/>
    </source>
</evidence>
<dbReference type="Proteomes" id="UP000808337">
    <property type="component" value="Unassembled WGS sequence"/>
</dbReference>
<proteinExistence type="predicted"/>
<reference evidence="2 3" key="1">
    <citation type="submission" date="2020-10" db="EMBL/GenBank/DDBJ databases">
        <title>Connecting structure to function with the recovery of over 1000 high-quality activated sludge metagenome-assembled genomes encoding full-length rRNA genes using long-read sequencing.</title>
        <authorList>
            <person name="Singleton C.M."/>
            <person name="Petriglieri F."/>
            <person name="Kristensen J.M."/>
            <person name="Kirkegaard R.H."/>
            <person name="Michaelsen T.Y."/>
            <person name="Andersen M.H."/>
            <person name="Karst S.M."/>
            <person name="Dueholm M.S."/>
            <person name="Nielsen P.H."/>
            <person name="Albertsen M."/>
        </authorList>
    </citation>
    <scope>NUCLEOTIDE SEQUENCE [LARGE SCALE GENOMIC DNA]</scope>
    <source>
        <strain evidence="2">Ribe_18-Q3-R11-54_MAXAC.273</strain>
    </source>
</reference>
<organism evidence="2 3">
    <name type="scientific">Candidatus Opimibacter skivensis</name>
    <dbReference type="NCBI Taxonomy" id="2982028"/>
    <lineage>
        <taxon>Bacteria</taxon>
        <taxon>Pseudomonadati</taxon>
        <taxon>Bacteroidota</taxon>
        <taxon>Saprospiria</taxon>
        <taxon>Saprospirales</taxon>
        <taxon>Saprospiraceae</taxon>
        <taxon>Candidatus Opimibacter</taxon>
    </lineage>
</organism>
<evidence type="ECO:0000313" key="2">
    <source>
        <dbReference type="EMBL" id="MBK9982602.1"/>
    </source>
</evidence>
<gene>
    <name evidence="2" type="ORF">IPP15_09270</name>
</gene>
<dbReference type="EMBL" id="JADKGY010000006">
    <property type="protein sequence ID" value="MBK9982602.1"/>
    <property type="molecule type" value="Genomic_DNA"/>
</dbReference>
<dbReference type="AlphaFoldDB" id="A0A9D7XTD2"/>
<comment type="caution">
    <text evidence="2">The sequence shown here is derived from an EMBL/GenBank/DDBJ whole genome shotgun (WGS) entry which is preliminary data.</text>
</comment>
<sequence>MGREAAVITDEILISKIYLIRGQKVMLDFHLSELYGVQTKVLKQAVRRNIYVRVFVFTFPEDFLCLY</sequence>
<dbReference type="Pfam" id="PF10543">
    <property type="entry name" value="ORF6N"/>
    <property type="match status" value="1"/>
</dbReference>
<name>A0A9D7XTD2_9BACT</name>